<protein>
    <submittedName>
        <fullName evidence="1">DUF498-domain-containing protein</fullName>
    </submittedName>
</protein>
<dbReference type="PANTHER" id="PTHR21192">
    <property type="entry name" value="NUCLEAR PROTEIN E3-3"/>
    <property type="match status" value="1"/>
</dbReference>
<gene>
    <name evidence="1" type="ORF">BCV69DRAFT_234513</name>
</gene>
<reference evidence="1 2" key="1">
    <citation type="journal article" date="2018" name="Mol. Biol. Evol.">
        <title>Broad Genomic Sampling Reveals a Smut Pathogenic Ancestry of the Fungal Clade Ustilaginomycotina.</title>
        <authorList>
            <person name="Kijpornyongpan T."/>
            <person name="Mondo S.J."/>
            <person name="Barry K."/>
            <person name="Sandor L."/>
            <person name="Lee J."/>
            <person name="Lipzen A."/>
            <person name="Pangilinan J."/>
            <person name="LaButti K."/>
            <person name="Hainaut M."/>
            <person name="Henrissat B."/>
            <person name="Grigoriev I.V."/>
            <person name="Spatafora J.W."/>
            <person name="Aime M.C."/>
        </authorList>
    </citation>
    <scope>NUCLEOTIDE SEQUENCE [LARGE SCALE GENOMIC DNA]</scope>
    <source>
        <strain evidence="1 2">MCA 4718</strain>
    </source>
</reference>
<dbReference type="RefSeq" id="XP_025346943.1">
    <property type="nucleotide sequence ID" value="XM_025489882.1"/>
</dbReference>
<feature type="non-terminal residue" evidence="1">
    <location>
        <position position="1"/>
    </location>
</feature>
<keyword evidence="2" id="KW-1185">Reference proteome</keyword>
<dbReference type="GO" id="GO:0032981">
    <property type="term" value="P:mitochondrial respiratory chain complex I assembly"/>
    <property type="evidence" value="ECO:0007669"/>
    <property type="project" value="TreeGrafter"/>
</dbReference>
<sequence>DQIPALSIESITPERITLSDGLVVTSGLILVNGSCFMWDAPPLDSDKALPSGVGWEEWLQGEGRVEEVWKLFEVLEPKPEILLFGTGSRVLPLPSKIRTHMAELGIQVDCQSSQNAASTFNVLAEEGRKVACALIP</sequence>
<evidence type="ECO:0000313" key="2">
    <source>
        <dbReference type="Proteomes" id="UP000245942"/>
    </source>
</evidence>
<accession>A0A316U616</accession>
<proteinExistence type="predicted"/>
<dbReference type="EMBL" id="KZ819330">
    <property type="protein sequence ID" value="PWN19783.1"/>
    <property type="molecule type" value="Genomic_DNA"/>
</dbReference>
<dbReference type="Gene3D" id="3.40.1230.10">
    <property type="entry name" value="MTH938-like"/>
    <property type="match status" value="1"/>
</dbReference>
<dbReference type="InterPro" id="IPR036748">
    <property type="entry name" value="MTH938-like_sf"/>
</dbReference>
<dbReference type="GeneID" id="37011616"/>
<dbReference type="SUPFAM" id="SSF64076">
    <property type="entry name" value="MTH938-like"/>
    <property type="match status" value="1"/>
</dbReference>
<dbReference type="AlphaFoldDB" id="A0A316U616"/>
<dbReference type="STRING" id="1684307.A0A316U616"/>
<dbReference type="InterPro" id="IPR007523">
    <property type="entry name" value="NDUFAF3/AAMDC"/>
</dbReference>
<organism evidence="1 2">
    <name type="scientific">Pseudomicrostroma glucosiphilum</name>
    <dbReference type="NCBI Taxonomy" id="1684307"/>
    <lineage>
        <taxon>Eukaryota</taxon>
        <taxon>Fungi</taxon>
        <taxon>Dikarya</taxon>
        <taxon>Basidiomycota</taxon>
        <taxon>Ustilaginomycotina</taxon>
        <taxon>Exobasidiomycetes</taxon>
        <taxon>Microstromatales</taxon>
        <taxon>Microstromatales incertae sedis</taxon>
        <taxon>Pseudomicrostroma</taxon>
    </lineage>
</organism>
<dbReference type="PANTHER" id="PTHR21192:SF2">
    <property type="entry name" value="NADH DEHYDROGENASE [UBIQUINONE] 1 ALPHA SUBCOMPLEX ASSEMBLY FACTOR 3"/>
    <property type="match status" value="1"/>
</dbReference>
<dbReference type="Pfam" id="PF04430">
    <property type="entry name" value="DUF498"/>
    <property type="match status" value="1"/>
</dbReference>
<dbReference type="GO" id="GO:0005743">
    <property type="term" value="C:mitochondrial inner membrane"/>
    <property type="evidence" value="ECO:0007669"/>
    <property type="project" value="TreeGrafter"/>
</dbReference>
<dbReference type="OrthoDB" id="20681at2759"/>
<evidence type="ECO:0000313" key="1">
    <source>
        <dbReference type="EMBL" id="PWN19783.1"/>
    </source>
</evidence>
<name>A0A316U616_9BASI</name>
<dbReference type="Proteomes" id="UP000245942">
    <property type="component" value="Unassembled WGS sequence"/>
</dbReference>
<feature type="non-terminal residue" evidence="1">
    <location>
        <position position="136"/>
    </location>
</feature>